<gene>
    <name evidence="2" type="ORF">PIB30_070775</name>
</gene>
<evidence type="ECO:0000313" key="3">
    <source>
        <dbReference type="Proteomes" id="UP001341840"/>
    </source>
</evidence>
<reference evidence="2 3" key="1">
    <citation type="journal article" date="2023" name="Plants (Basel)">
        <title>Bridging the Gap: Combining Genomics and Transcriptomics Approaches to Understand Stylosanthes scabra, an Orphan Legume from the Brazilian Caatinga.</title>
        <authorList>
            <person name="Ferreira-Neto J.R.C."/>
            <person name="da Silva M.D."/>
            <person name="Binneck E."/>
            <person name="de Melo N.F."/>
            <person name="da Silva R.H."/>
            <person name="de Melo A.L.T.M."/>
            <person name="Pandolfi V."/>
            <person name="Bustamante F.O."/>
            <person name="Brasileiro-Vidal A.C."/>
            <person name="Benko-Iseppon A.M."/>
        </authorList>
    </citation>
    <scope>NUCLEOTIDE SEQUENCE [LARGE SCALE GENOMIC DNA]</scope>
    <source>
        <tissue evidence="2">Leaves</tissue>
    </source>
</reference>
<keyword evidence="3" id="KW-1185">Reference proteome</keyword>
<protein>
    <submittedName>
        <fullName evidence="2">Uncharacterized protein</fullName>
    </submittedName>
</protein>
<name>A0ABU6QPQ8_9FABA</name>
<accession>A0ABU6QPQ8</accession>
<feature type="compositionally biased region" description="Basic and acidic residues" evidence="1">
    <location>
        <begin position="196"/>
        <end position="209"/>
    </location>
</feature>
<sequence>MEGRLKFEEAKPEMKIDDDPFEVNSSFVEPCCFGVNMAGYTSFEFDTSLGNFEENIRQVFPGVGEGLLDFLMQQKLKDRDVSLCPRCNGLEDLLVLDSLGTMISQVIEISEEDVNHVTICISSFDQILNSPPLEYPCYVTNRGNRGRGRDRGFSHRYFWGRVRFHSQNAKSSSTAEASPSENKDKGAKTSALHRVVFRENQGKRKRDCC</sequence>
<dbReference type="EMBL" id="JASCZI010000804">
    <property type="protein sequence ID" value="MED6113436.1"/>
    <property type="molecule type" value="Genomic_DNA"/>
</dbReference>
<proteinExistence type="predicted"/>
<organism evidence="2 3">
    <name type="scientific">Stylosanthes scabra</name>
    <dbReference type="NCBI Taxonomy" id="79078"/>
    <lineage>
        <taxon>Eukaryota</taxon>
        <taxon>Viridiplantae</taxon>
        <taxon>Streptophyta</taxon>
        <taxon>Embryophyta</taxon>
        <taxon>Tracheophyta</taxon>
        <taxon>Spermatophyta</taxon>
        <taxon>Magnoliopsida</taxon>
        <taxon>eudicotyledons</taxon>
        <taxon>Gunneridae</taxon>
        <taxon>Pentapetalae</taxon>
        <taxon>rosids</taxon>
        <taxon>fabids</taxon>
        <taxon>Fabales</taxon>
        <taxon>Fabaceae</taxon>
        <taxon>Papilionoideae</taxon>
        <taxon>50 kb inversion clade</taxon>
        <taxon>dalbergioids sensu lato</taxon>
        <taxon>Dalbergieae</taxon>
        <taxon>Pterocarpus clade</taxon>
        <taxon>Stylosanthes</taxon>
    </lineage>
</organism>
<comment type="caution">
    <text evidence="2">The sequence shown here is derived from an EMBL/GenBank/DDBJ whole genome shotgun (WGS) entry which is preliminary data.</text>
</comment>
<evidence type="ECO:0000256" key="1">
    <source>
        <dbReference type="SAM" id="MobiDB-lite"/>
    </source>
</evidence>
<feature type="compositionally biased region" description="Polar residues" evidence="1">
    <location>
        <begin position="169"/>
        <end position="180"/>
    </location>
</feature>
<dbReference type="Proteomes" id="UP001341840">
    <property type="component" value="Unassembled WGS sequence"/>
</dbReference>
<feature type="region of interest" description="Disordered" evidence="1">
    <location>
        <begin position="169"/>
        <end position="209"/>
    </location>
</feature>
<evidence type="ECO:0000313" key="2">
    <source>
        <dbReference type="EMBL" id="MED6113436.1"/>
    </source>
</evidence>